<dbReference type="AlphaFoldDB" id="A0A1C4BYL6"/>
<dbReference type="InterPro" id="IPR057708">
    <property type="entry name" value="DUF7948"/>
</dbReference>
<dbReference type="SMART" id="SM00089">
    <property type="entry name" value="PKD"/>
    <property type="match status" value="4"/>
</dbReference>
<dbReference type="CDD" id="cd00146">
    <property type="entry name" value="PKD"/>
    <property type="match status" value="4"/>
</dbReference>
<evidence type="ECO:0000313" key="3">
    <source>
        <dbReference type="EMBL" id="SCC11957.1"/>
    </source>
</evidence>
<dbReference type="Gene3D" id="2.60.40.10">
    <property type="entry name" value="Immunoglobulins"/>
    <property type="match status" value="4"/>
</dbReference>
<dbReference type="SUPFAM" id="SSF49299">
    <property type="entry name" value="PKD domain"/>
    <property type="match status" value="4"/>
</dbReference>
<dbReference type="EMBL" id="FMAR01000003">
    <property type="protein sequence ID" value="SCC11957.1"/>
    <property type="molecule type" value="Genomic_DNA"/>
</dbReference>
<feature type="domain" description="PKD" evidence="2">
    <location>
        <begin position="1010"/>
        <end position="1064"/>
    </location>
</feature>
<dbReference type="InterPro" id="IPR013783">
    <property type="entry name" value="Ig-like_fold"/>
</dbReference>
<accession>A0A1C4BYL6</accession>
<protein>
    <submittedName>
        <fullName evidence="3">Gliding motility-associated C-terminal domain-containing protein</fullName>
    </submittedName>
</protein>
<dbReference type="PANTHER" id="PTHR35580:SF1">
    <property type="entry name" value="PHYTASE-LIKE DOMAIN-CONTAINING PROTEIN"/>
    <property type="match status" value="1"/>
</dbReference>
<keyword evidence="4" id="KW-1185">Reference proteome</keyword>
<dbReference type="InterPro" id="IPR000601">
    <property type="entry name" value="PKD_dom"/>
</dbReference>
<proteinExistence type="predicted"/>
<feature type="domain" description="PKD" evidence="2">
    <location>
        <begin position="1063"/>
        <end position="1129"/>
    </location>
</feature>
<dbReference type="STRING" id="1335309.GA0116948_103314"/>
<evidence type="ECO:0000259" key="2">
    <source>
        <dbReference type="PROSITE" id="PS50093"/>
    </source>
</evidence>
<reference evidence="3" key="1">
    <citation type="submission" date="2016-08" db="EMBL/GenBank/DDBJ databases">
        <authorList>
            <person name="Seilhamer J.J."/>
        </authorList>
    </citation>
    <scope>NUCLEOTIDE SEQUENCE [LARGE SCALE GENOMIC DNA]</scope>
    <source>
        <strain evidence="3">A37T2</strain>
    </source>
</reference>
<dbReference type="Pfam" id="PF13585">
    <property type="entry name" value="CHU_C"/>
    <property type="match status" value="1"/>
</dbReference>
<dbReference type="InterPro" id="IPR026341">
    <property type="entry name" value="T9SS_type_B"/>
</dbReference>
<dbReference type="InterPro" id="IPR035986">
    <property type="entry name" value="PKD_dom_sf"/>
</dbReference>
<dbReference type="PROSITE" id="PS50093">
    <property type="entry name" value="PKD"/>
    <property type="match status" value="4"/>
</dbReference>
<dbReference type="InterPro" id="IPR022409">
    <property type="entry name" value="PKD/Chitinase_dom"/>
</dbReference>
<feature type="chain" id="PRO_5008689587" evidence="1">
    <location>
        <begin position="36"/>
        <end position="1233"/>
    </location>
</feature>
<feature type="signal peptide" evidence="1">
    <location>
        <begin position="1"/>
        <end position="35"/>
    </location>
</feature>
<dbReference type="Pfam" id="PF25778">
    <property type="entry name" value="DUF7948"/>
    <property type="match status" value="1"/>
</dbReference>
<keyword evidence="1" id="KW-0732">Signal</keyword>
<dbReference type="Proteomes" id="UP000242818">
    <property type="component" value="Unassembled WGS sequence"/>
</dbReference>
<feature type="domain" description="PKD" evidence="2">
    <location>
        <begin position="910"/>
        <end position="963"/>
    </location>
</feature>
<dbReference type="Pfam" id="PF00801">
    <property type="entry name" value="PKD"/>
    <property type="match status" value="1"/>
</dbReference>
<name>A0A1C4BYL6_9BACT</name>
<feature type="domain" description="PKD" evidence="2">
    <location>
        <begin position="805"/>
        <end position="865"/>
    </location>
</feature>
<dbReference type="InterPro" id="IPR052918">
    <property type="entry name" value="Motility_Chemotaxis_Reg"/>
</dbReference>
<dbReference type="NCBIfam" id="TIGR04131">
    <property type="entry name" value="Bac_Flav_CTERM"/>
    <property type="match status" value="1"/>
</dbReference>
<dbReference type="Pfam" id="PF18911">
    <property type="entry name" value="PKD_4"/>
    <property type="match status" value="3"/>
</dbReference>
<dbReference type="PANTHER" id="PTHR35580">
    <property type="entry name" value="CELL SURFACE GLYCOPROTEIN (S-LAYER PROTEIN)-LIKE PROTEIN"/>
    <property type="match status" value="1"/>
</dbReference>
<evidence type="ECO:0000313" key="4">
    <source>
        <dbReference type="Proteomes" id="UP000242818"/>
    </source>
</evidence>
<sequence>MVKHSKTLAFRHIFQLGRTGFFFGLICLCALGASAQQTASPDYSPLEFIENKGQWSQDFLYQADMGGGMVYLRKNSFVFFLQDKNDFDLLHDWVHGRPSGDYIQDIGSKHAGVKNNNPIPSPIAPASGSGAGVGPMPKVRGHAYEVSFAGANPNATLIPEKATEGYRSYFIGNDPTKWRANVLAYKNVTYQAIYPNVDVRVYSEAARLKYDLIIAPGGRVDAVKLDYEHTSGVEIKKGNLVIHTSVGDAIEQAPVAYQYINDQRVSVNVSYQLKKGLVGFKVSGEYDPGYPLIIDPNYIFSTLSGSRADNWGFTATYDNQGYFYAGGIVMGVGYPVTMGAVQSSYGGGTGSPPSDISISKFTPDGTKLVYATYLGGSNQDQPHSLVVDGQHQLIIAGRTNSANFPYKTAIGPRGGWDIAVVKLNATGTALVGSISIGGSNADGVNVAEESTGALTTLRNYGDGSRSEVLLDPAGFIYLASCTQSRNFPIRGGFQTSIGGEQDGVVLKFDPDCSALVWSSYLGGKANDAAFVLALPDTKSVYVGGATASPDFPVKGAVISNTFQGGATDGFVAHIAADGSAMQQSTFIGSDNGAADMLYGLQLDANGYLYAMGTTEGNWPSKQPAGTPTFYNDHSKQFIVKMQPDLSDYVYSTTFGKKANNPSISPVAFLVDRCENVYVSGWGGDKVVNGLDAGFPNSNTIGLPLKNPLQATTDGKDFYFFVLKKDATMQLYGSYFGGNGLFEHVDGGTSRFDRNGIIYQAICAACRAGTPQPRYPTTPGAYSSVQPQGCNLAALKISFNLDGIKASIKTINRKSHYCVGDNITFIDSTQMAATSWTWDFDDGVTVVGKDTIGHAFQKAGDYKVRLIKYDPNSCNVYDTAYYTVRIREDQANVATQFKRLPPCGSLSYEFINLSEAPNGKPFTKTSFTWDFDDGSPIVTTDTATQRHTFAQEGIYNVLLTLIDTNYCNAPDVDTIPLRVASNVVASFFVPDSGCVPFTFTVNNTTKGGQFFTWTFGDGSTSTDAYPVHTYGQKGQYQLKMVATDTTTCNQTDSITKTITVVAAPGASFSFSPVIAKVNTPTVFTNLSSPDATSFIWSFGDGSVSDERQPEHQYNKTGTYDVCLTAFNALGCADTLCQKVSAIVVPLFDVPSAFSPNGDGLNDVLLVKAFGVEKFDLKIFNRQGQLVFQTNDPLIGWNGTFKGVAQPIDAYAYAVTLLFTDGTKASKAGSVTLLK</sequence>
<gene>
    <name evidence="3" type="ORF">GA0116948_103314</name>
</gene>
<organism evidence="3 4">
    <name type="scientific">Chitinophaga costaii</name>
    <dbReference type="NCBI Taxonomy" id="1335309"/>
    <lineage>
        <taxon>Bacteria</taxon>
        <taxon>Pseudomonadati</taxon>
        <taxon>Bacteroidota</taxon>
        <taxon>Chitinophagia</taxon>
        <taxon>Chitinophagales</taxon>
        <taxon>Chitinophagaceae</taxon>
        <taxon>Chitinophaga</taxon>
    </lineage>
</organism>
<evidence type="ECO:0000256" key="1">
    <source>
        <dbReference type="SAM" id="SignalP"/>
    </source>
</evidence>